<keyword evidence="2" id="KW-1185">Reference proteome</keyword>
<proteinExistence type="predicted"/>
<organism evidence="1 2">
    <name type="scientific">Actinocrispum wychmicini</name>
    <dbReference type="NCBI Taxonomy" id="1213861"/>
    <lineage>
        <taxon>Bacteria</taxon>
        <taxon>Bacillati</taxon>
        <taxon>Actinomycetota</taxon>
        <taxon>Actinomycetes</taxon>
        <taxon>Pseudonocardiales</taxon>
        <taxon>Pseudonocardiaceae</taxon>
        <taxon>Actinocrispum</taxon>
    </lineage>
</organism>
<accession>A0A4R2J815</accession>
<sequence>MRRLLTLVTTVAVGLGFVVTGTANAAPVYYKCAFVSIPFGPPMFAAIAQDCVGPVGSFRQVIFLDTPPAAASYCSTARAYGTAQGRLDVTGQYCQ</sequence>
<reference evidence="1 2" key="1">
    <citation type="submission" date="2019-03" db="EMBL/GenBank/DDBJ databases">
        <title>Genomic Encyclopedia of Type Strains, Phase IV (KMG-IV): sequencing the most valuable type-strain genomes for metagenomic binning, comparative biology and taxonomic classification.</title>
        <authorList>
            <person name="Goeker M."/>
        </authorList>
    </citation>
    <scope>NUCLEOTIDE SEQUENCE [LARGE SCALE GENOMIC DNA]</scope>
    <source>
        <strain evidence="1 2">DSM 45934</strain>
    </source>
</reference>
<protein>
    <submittedName>
        <fullName evidence="1">Uncharacterized protein</fullName>
    </submittedName>
</protein>
<dbReference type="RefSeq" id="WP_132122539.1">
    <property type="nucleotide sequence ID" value="NZ_SLWS01000008.1"/>
</dbReference>
<evidence type="ECO:0000313" key="1">
    <source>
        <dbReference type="EMBL" id="TCO54734.1"/>
    </source>
</evidence>
<dbReference type="Proteomes" id="UP000295680">
    <property type="component" value="Unassembled WGS sequence"/>
</dbReference>
<dbReference type="EMBL" id="SLWS01000008">
    <property type="protein sequence ID" value="TCO54734.1"/>
    <property type="molecule type" value="Genomic_DNA"/>
</dbReference>
<comment type="caution">
    <text evidence="1">The sequence shown here is derived from an EMBL/GenBank/DDBJ whole genome shotgun (WGS) entry which is preliminary data.</text>
</comment>
<gene>
    <name evidence="1" type="ORF">EV192_10822</name>
</gene>
<dbReference type="AlphaFoldDB" id="A0A4R2J815"/>
<name>A0A4R2J815_9PSEU</name>
<evidence type="ECO:0000313" key="2">
    <source>
        <dbReference type="Proteomes" id="UP000295680"/>
    </source>
</evidence>